<dbReference type="Pfam" id="PF00754">
    <property type="entry name" value="F5_F8_type_C"/>
    <property type="match status" value="1"/>
</dbReference>
<feature type="chain" id="PRO_5009656770" description="alpha-L-fucosidase" evidence="6">
    <location>
        <begin position="25"/>
        <end position="517"/>
    </location>
</feature>
<name>A0A1J9RM99_9PEZI</name>
<keyword evidence="4 8" id="KW-0378">Hydrolase</keyword>
<evidence type="ECO:0000256" key="4">
    <source>
        <dbReference type="ARBA" id="ARBA00022801"/>
    </source>
</evidence>
<keyword evidence="9" id="KW-1185">Reference proteome</keyword>
<dbReference type="GO" id="GO:0004560">
    <property type="term" value="F:alpha-L-fucosidase activity"/>
    <property type="evidence" value="ECO:0007669"/>
    <property type="project" value="UniProtKB-EC"/>
</dbReference>
<accession>A0A1J9RM99</accession>
<evidence type="ECO:0000259" key="7">
    <source>
        <dbReference type="PROSITE" id="PS50022"/>
    </source>
</evidence>
<comment type="caution">
    <text evidence="8">The sequence shown here is derived from an EMBL/GenBank/DDBJ whole genome shotgun (WGS) entry which is preliminary data.</text>
</comment>
<dbReference type="PANTHER" id="PTHR10030">
    <property type="entry name" value="ALPHA-L-FUCOSIDASE"/>
    <property type="match status" value="1"/>
</dbReference>
<dbReference type="AlphaFoldDB" id="A0A1J9RM99"/>
<evidence type="ECO:0000313" key="8">
    <source>
        <dbReference type="EMBL" id="OJD29639.1"/>
    </source>
</evidence>
<dbReference type="OrthoDB" id="6039950at2759"/>
<evidence type="ECO:0000256" key="5">
    <source>
        <dbReference type="ARBA" id="ARBA00023295"/>
    </source>
</evidence>
<protein>
    <recommendedName>
        <fullName evidence="2">alpha-L-fucosidase</fullName>
        <ecNumber evidence="2">3.2.1.51</ecNumber>
    </recommendedName>
</protein>
<dbReference type="InterPro" id="IPR057739">
    <property type="entry name" value="Glyco_hydro_29_N"/>
</dbReference>
<dbReference type="Pfam" id="PF01120">
    <property type="entry name" value="Alpha_L_fucos"/>
    <property type="match status" value="1"/>
</dbReference>
<reference evidence="8 9" key="1">
    <citation type="submission" date="2016-10" db="EMBL/GenBank/DDBJ databases">
        <title>Proteomics and genomics reveal pathogen-plant mechanisms compatible with a hemibiotrophic lifestyle of Diplodia corticola.</title>
        <authorList>
            <person name="Fernandes I."/>
            <person name="De Jonge R."/>
            <person name="Van De Peer Y."/>
            <person name="Devreese B."/>
            <person name="Alves A."/>
            <person name="Esteves A.C."/>
        </authorList>
    </citation>
    <scope>NUCLEOTIDE SEQUENCE [LARGE SCALE GENOMIC DNA]</scope>
    <source>
        <strain evidence="8 9">CBS 112549</strain>
    </source>
</reference>
<dbReference type="GO" id="GO:0006004">
    <property type="term" value="P:fucose metabolic process"/>
    <property type="evidence" value="ECO:0007669"/>
    <property type="project" value="TreeGrafter"/>
</dbReference>
<evidence type="ECO:0000256" key="1">
    <source>
        <dbReference type="ARBA" id="ARBA00007951"/>
    </source>
</evidence>
<evidence type="ECO:0000256" key="3">
    <source>
        <dbReference type="ARBA" id="ARBA00022729"/>
    </source>
</evidence>
<dbReference type="GeneID" id="31019257"/>
<dbReference type="SUPFAM" id="SSF49785">
    <property type="entry name" value="Galactose-binding domain-like"/>
    <property type="match status" value="1"/>
</dbReference>
<dbReference type="PANTHER" id="PTHR10030:SF37">
    <property type="entry name" value="ALPHA-L-FUCOSIDASE-RELATED"/>
    <property type="match status" value="1"/>
</dbReference>
<organism evidence="8 9">
    <name type="scientific">Diplodia corticola</name>
    <dbReference type="NCBI Taxonomy" id="236234"/>
    <lineage>
        <taxon>Eukaryota</taxon>
        <taxon>Fungi</taxon>
        <taxon>Dikarya</taxon>
        <taxon>Ascomycota</taxon>
        <taxon>Pezizomycotina</taxon>
        <taxon>Dothideomycetes</taxon>
        <taxon>Dothideomycetes incertae sedis</taxon>
        <taxon>Botryosphaeriales</taxon>
        <taxon>Botryosphaeriaceae</taxon>
        <taxon>Diplodia</taxon>
    </lineage>
</organism>
<gene>
    <name evidence="8" type="ORF">BKCO1_7600031</name>
</gene>
<dbReference type="InterPro" id="IPR000933">
    <property type="entry name" value="Glyco_hydro_29"/>
</dbReference>
<dbReference type="Gene3D" id="2.60.120.260">
    <property type="entry name" value="Galactose-binding domain-like"/>
    <property type="match status" value="1"/>
</dbReference>
<dbReference type="PROSITE" id="PS50022">
    <property type="entry name" value="FA58C_3"/>
    <property type="match status" value="1"/>
</dbReference>
<dbReference type="Proteomes" id="UP000183809">
    <property type="component" value="Unassembled WGS sequence"/>
</dbReference>
<dbReference type="InterPro" id="IPR017853">
    <property type="entry name" value="GH"/>
</dbReference>
<dbReference type="SMART" id="SM00812">
    <property type="entry name" value="Alpha_L_fucos"/>
    <property type="match status" value="1"/>
</dbReference>
<keyword evidence="3 6" id="KW-0732">Signal</keyword>
<comment type="similarity">
    <text evidence="1">Belongs to the glycosyl hydrolase 29 family.</text>
</comment>
<dbReference type="SUPFAM" id="SSF51445">
    <property type="entry name" value="(Trans)glycosidases"/>
    <property type="match status" value="1"/>
</dbReference>
<dbReference type="InterPro" id="IPR000421">
    <property type="entry name" value="FA58C"/>
</dbReference>
<dbReference type="RefSeq" id="XP_020125899.1">
    <property type="nucleotide sequence ID" value="XM_020278995.1"/>
</dbReference>
<dbReference type="InterPro" id="IPR008979">
    <property type="entry name" value="Galactose-bd-like_sf"/>
</dbReference>
<dbReference type="Gene3D" id="3.20.20.80">
    <property type="entry name" value="Glycosidases"/>
    <property type="match status" value="1"/>
</dbReference>
<dbReference type="EMBL" id="MNUE01000076">
    <property type="protein sequence ID" value="OJD29639.1"/>
    <property type="molecule type" value="Genomic_DNA"/>
</dbReference>
<keyword evidence="5" id="KW-0326">Glycosidase</keyword>
<sequence length="517" mass="56641">MAPKTPWRLALLLLLATLNAGATAQPPPAAHSQTPSPRQLAWHQHEYYAFVHFGPNTFTDEEWGLSQQPPSVFAPTDLSTDQWAATFAAAGMSGMILTAKHHDGMCLWPTNTTAYTIANSPWARNRTTKTADVVRMAAASARKHGLRFGVYLSPWDMHRDPAIPKPLLAGTIFDEPQIFGDDSSTADDGSDYNDLYAAQLAELVGMTYDADDDDDGQPIPLFEVWLDGASGSDTVQTFDWARFRDVIRESQPDAVMWGHQGVDARWVGNEDGETGQTNWHTISRTQDDERYSGEELEEGVRNGAYWTPAEADARVRQGWFWHKGEEPKGAGELVEMWGRSVGRSVALLLDVPPDGRGRIAEGDVEVLMEFRARREAFLRRDVLGPGVVVNASGVRGGNDVVFGPAKVLDGDAETYWTMDDGETTGAVEFELDGAYSVDAFVTQEHIALGQRIGGYEIGAVVNGTWTTVVTGTSLGYKRIDRLSEAVRTSRVRFSVTQADAVPLISAFQVLGTRESTA</sequence>
<evidence type="ECO:0000256" key="2">
    <source>
        <dbReference type="ARBA" id="ARBA00012662"/>
    </source>
</evidence>
<evidence type="ECO:0000256" key="6">
    <source>
        <dbReference type="SAM" id="SignalP"/>
    </source>
</evidence>
<proteinExistence type="inferred from homology"/>
<feature type="signal peptide" evidence="6">
    <location>
        <begin position="1"/>
        <end position="24"/>
    </location>
</feature>
<dbReference type="GO" id="GO:0016139">
    <property type="term" value="P:glycoside catabolic process"/>
    <property type="evidence" value="ECO:0007669"/>
    <property type="project" value="TreeGrafter"/>
</dbReference>
<feature type="domain" description="F5/8 type C" evidence="7">
    <location>
        <begin position="371"/>
        <end position="512"/>
    </location>
</feature>
<dbReference type="EC" id="3.2.1.51" evidence="2"/>
<evidence type="ECO:0000313" key="9">
    <source>
        <dbReference type="Proteomes" id="UP000183809"/>
    </source>
</evidence>